<reference evidence="2" key="3">
    <citation type="submission" date="2025-09" db="UniProtKB">
        <authorList>
            <consortium name="Ensembl"/>
        </authorList>
    </citation>
    <scope>IDENTIFICATION</scope>
</reference>
<protein>
    <submittedName>
        <fullName evidence="2">Uncharacterized protein</fullName>
    </submittedName>
</protein>
<name>A0A4W5NL44_9TELE</name>
<dbReference type="AlphaFoldDB" id="A0A4W5NL44"/>
<dbReference type="GeneTree" id="ENSGT00970000198248"/>
<accession>A0A4W5NL44</accession>
<feature type="compositionally biased region" description="Basic residues" evidence="1">
    <location>
        <begin position="198"/>
        <end position="207"/>
    </location>
</feature>
<proteinExistence type="predicted"/>
<organism evidence="2 3">
    <name type="scientific">Hucho hucho</name>
    <name type="common">huchen</name>
    <dbReference type="NCBI Taxonomy" id="62062"/>
    <lineage>
        <taxon>Eukaryota</taxon>
        <taxon>Metazoa</taxon>
        <taxon>Chordata</taxon>
        <taxon>Craniata</taxon>
        <taxon>Vertebrata</taxon>
        <taxon>Euteleostomi</taxon>
        <taxon>Actinopterygii</taxon>
        <taxon>Neopterygii</taxon>
        <taxon>Teleostei</taxon>
        <taxon>Protacanthopterygii</taxon>
        <taxon>Salmoniformes</taxon>
        <taxon>Salmonidae</taxon>
        <taxon>Salmoninae</taxon>
        <taxon>Hucho</taxon>
    </lineage>
</organism>
<sequence length="228" mass="24478">MPSNTVATTTTAAFQSLEYTCDAPGNRMRESTILDKELAPEEKAAKSNTSCKEGRPAGRKHKQIAAEGSVSVKDSVAGGGGNSLTGVAAERERVSVVQVQNGVMSGGHTDRERTQADASGCPKQEKKGPEKNGLPGDPGSPSAPASQAEDAPLGPPTLLHQSRSPPFLENRFLVSREPSRDEQDDSEKDKEETLTTPPRKKRGRRKLERPTKYVEQKEEDGGDTAKNQ</sequence>
<keyword evidence="3" id="KW-1185">Reference proteome</keyword>
<dbReference type="STRING" id="62062.ENSHHUP00000049889"/>
<dbReference type="Ensembl" id="ENSHHUT00000051681.1">
    <property type="protein sequence ID" value="ENSHHUP00000049889.1"/>
    <property type="gene ID" value="ENSHHUG00000030145.1"/>
</dbReference>
<reference evidence="3" key="1">
    <citation type="submission" date="2018-06" db="EMBL/GenBank/DDBJ databases">
        <title>Genome assembly of Danube salmon.</title>
        <authorList>
            <person name="Macqueen D.J."/>
            <person name="Gundappa M.K."/>
        </authorList>
    </citation>
    <scope>NUCLEOTIDE SEQUENCE [LARGE SCALE GENOMIC DNA]</scope>
</reference>
<feature type="compositionally biased region" description="Basic and acidic residues" evidence="1">
    <location>
        <begin position="33"/>
        <end position="45"/>
    </location>
</feature>
<dbReference type="Proteomes" id="UP000314982">
    <property type="component" value="Unassembled WGS sequence"/>
</dbReference>
<evidence type="ECO:0000256" key="1">
    <source>
        <dbReference type="SAM" id="MobiDB-lite"/>
    </source>
</evidence>
<feature type="compositionally biased region" description="Basic and acidic residues" evidence="1">
    <location>
        <begin position="177"/>
        <end position="193"/>
    </location>
</feature>
<evidence type="ECO:0000313" key="3">
    <source>
        <dbReference type="Proteomes" id="UP000314982"/>
    </source>
</evidence>
<feature type="compositionally biased region" description="Low complexity" evidence="1">
    <location>
        <begin position="133"/>
        <end position="148"/>
    </location>
</feature>
<reference evidence="2" key="2">
    <citation type="submission" date="2025-08" db="UniProtKB">
        <authorList>
            <consortium name="Ensembl"/>
        </authorList>
    </citation>
    <scope>IDENTIFICATION</scope>
</reference>
<evidence type="ECO:0000313" key="2">
    <source>
        <dbReference type="Ensembl" id="ENSHHUP00000049889.1"/>
    </source>
</evidence>
<feature type="region of interest" description="Disordered" evidence="1">
    <location>
        <begin position="33"/>
        <end position="228"/>
    </location>
</feature>